<gene>
    <name evidence="2" type="ORF">NVS32_01230</name>
</gene>
<keyword evidence="1" id="KW-0812">Transmembrane</keyword>
<comment type="caution">
    <text evidence="2">The sequence shown here is derived from an EMBL/GenBank/DDBJ whole genome shotgun (WGS) entry which is preliminary data.</text>
</comment>
<reference evidence="2 3" key="1">
    <citation type="submission" date="2022-08" db="EMBL/GenBank/DDBJ databases">
        <title>Tractidigestivibacter montrealensis type strain KD21.</title>
        <authorList>
            <person name="Diop K."/>
            <person name="Richard C."/>
            <person name="Routy B."/>
        </authorList>
    </citation>
    <scope>NUCLEOTIDE SEQUENCE [LARGE SCALE GENOMIC DNA]</scope>
    <source>
        <strain evidence="2 3">KD21</strain>
    </source>
</reference>
<keyword evidence="1" id="KW-0472">Membrane</keyword>
<feature type="transmembrane region" description="Helical" evidence="1">
    <location>
        <begin position="6"/>
        <end position="28"/>
    </location>
</feature>
<accession>A0ABT1Z5U5</accession>
<sequence length="195" mass="21284">MPSQSIVVIVIIVFFGVIAAHLTALRLINSHATSLYQKRNATDLKSYLEKSYVRRLMPAYNHGCLMLAACDIAGDASGVQEVIDDLLDIAAPGAQRNDLAARAINYYVSKGNSPAAHSFVNQLRIKGEATLCDELDRLVEIELDGSDKYLDEMTSALEAADSSTKKRLYSLIAKQYENRGDTAKAKAARDAARTC</sequence>
<proteinExistence type="predicted"/>
<evidence type="ECO:0000313" key="3">
    <source>
        <dbReference type="Proteomes" id="UP001204320"/>
    </source>
</evidence>
<dbReference type="EMBL" id="JANSKA010000001">
    <property type="protein sequence ID" value="MCR9035583.1"/>
    <property type="molecule type" value="Genomic_DNA"/>
</dbReference>
<organism evidence="2 3">
    <name type="scientific">Tractidigestivibacter montrealensis</name>
    <dbReference type="NCBI Taxonomy" id="2972466"/>
    <lineage>
        <taxon>Bacteria</taxon>
        <taxon>Bacillati</taxon>
        <taxon>Actinomycetota</taxon>
        <taxon>Coriobacteriia</taxon>
        <taxon>Coriobacteriales</taxon>
        <taxon>Atopobiaceae</taxon>
        <taxon>Tractidigestivibacter</taxon>
    </lineage>
</organism>
<evidence type="ECO:0000256" key="1">
    <source>
        <dbReference type="SAM" id="Phobius"/>
    </source>
</evidence>
<protein>
    <recommendedName>
        <fullName evidence="4">Tetratricopeptide repeat protein</fullName>
    </recommendedName>
</protein>
<dbReference type="RefSeq" id="WP_118100327.1">
    <property type="nucleotide sequence ID" value="NZ_JANSKA010000001.1"/>
</dbReference>
<evidence type="ECO:0008006" key="4">
    <source>
        <dbReference type="Google" id="ProtNLM"/>
    </source>
</evidence>
<keyword evidence="1" id="KW-1133">Transmembrane helix</keyword>
<keyword evidence="3" id="KW-1185">Reference proteome</keyword>
<name>A0ABT1Z5U5_9ACTN</name>
<dbReference type="Proteomes" id="UP001204320">
    <property type="component" value="Unassembled WGS sequence"/>
</dbReference>
<evidence type="ECO:0000313" key="2">
    <source>
        <dbReference type="EMBL" id="MCR9035583.1"/>
    </source>
</evidence>